<dbReference type="SUPFAM" id="SSF103473">
    <property type="entry name" value="MFS general substrate transporter"/>
    <property type="match status" value="1"/>
</dbReference>
<dbReference type="Pfam" id="PF03092">
    <property type="entry name" value="BT1"/>
    <property type="match status" value="1"/>
</dbReference>
<evidence type="ECO:0000256" key="4">
    <source>
        <dbReference type="ARBA" id="ARBA00022692"/>
    </source>
</evidence>
<reference evidence="9 10" key="1">
    <citation type="journal article" date="2015" name="PLoS Pathog.">
        <title>Leptomonas seymouri: Adaptations to the Dixenous Life Cycle Analyzed by Genome Sequencing, Transcriptome Profiling and Co-infection with Leishmania donovani.</title>
        <authorList>
            <person name="Kraeva N."/>
            <person name="Butenko A."/>
            <person name="Hlavacova J."/>
            <person name="Kostygov A."/>
            <person name="Myskova J."/>
            <person name="Grybchuk D."/>
            <person name="Lestinova T."/>
            <person name="Votypka J."/>
            <person name="Volf P."/>
            <person name="Opperdoes F."/>
            <person name="Flegontov P."/>
            <person name="Lukes J."/>
            <person name="Yurchenko V."/>
        </authorList>
    </citation>
    <scope>NUCLEOTIDE SEQUENCE [LARGE SCALE GENOMIC DNA]</scope>
    <source>
        <strain evidence="9 10">ATCC 30220</strain>
    </source>
</reference>
<evidence type="ECO:0000256" key="3">
    <source>
        <dbReference type="ARBA" id="ARBA00022448"/>
    </source>
</evidence>
<accession>A0A0N1IHL1</accession>
<keyword evidence="7" id="KW-0175">Coiled coil</keyword>
<dbReference type="Proteomes" id="UP000038009">
    <property type="component" value="Unassembled WGS sequence"/>
</dbReference>
<keyword evidence="4" id="KW-0812">Transmembrane</keyword>
<protein>
    <submittedName>
        <fullName evidence="9">Putative pteridine transporter ft5</fullName>
    </submittedName>
</protein>
<evidence type="ECO:0000256" key="5">
    <source>
        <dbReference type="ARBA" id="ARBA00022989"/>
    </source>
</evidence>
<evidence type="ECO:0000313" key="9">
    <source>
        <dbReference type="EMBL" id="KPI83895.1"/>
    </source>
</evidence>
<dbReference type="PANTHER" id="PTHR31585">
    <property type="entry name" value="FOLATE-BIOPTERIN TRANSPORTER 1, CHLOROPLASTIC"/>
    <property type="match status" value="1"/>
</dbReference>
<dbReference type="VEuPathDB" id="TriTrypDB:Lsey_0312_0010"/>
<dbReference type="GO" id="GO:0016020">
    <property type="term" value="C:membrane"/>
    <property type="evidence" value="ECO:0007669"/>
    <property type="project" value="UniProtKB-SubCell"/>
</dbReference>
<gene>
    <name evidence="9" type="ORF">ABL78_7055</name>
</gene>
<keyword evidence="6" id="KW-0472">Membrane</keyword>
<name>A0A0N1IHL1_LEPSE</name>
<dbReference type="OMA" id="RWYLVIS"/>
<sequence>MHSDNHYTDAEAAVVMEESSSSTPIIRDAVAAPSATNSDYHRDYHGGVSANEEDYVHPASMAIAHRAPALFRVPFYGRSVQYLGPKVPSMLAICNFMQRGLANNLINYSKYAMFRSRFGISAVRYQRLAGIAGLGWSLMAFTAVFTDTFALLQHTKRWYLVISCLLGFAFALGFALLPAKPSSANTGAAFMFLTVWSIANVIILVAGQYSRLLRKSPRAGPPLVGVVYSCIMIGGIISAGLQGPLSDRHLQHVGMYIAAVAQVMPAVFFGLNWLQEKTNAVERLEDCENNYQQALVEAQRWDEENGLPSIPKEKGEDGSSSVVAKILFADDDEEEHSSPYATDAASALIDDLGISAPDAPAAASSTSRRNRVPQRRVDQVKCAVPHISRVAFGIIEVNHCVLADNWKIVLYCVVMTAGVIAMTVVTVLGNSYDLLYCSVAVSVVCIALAFYSLPQAIAKANVYIFLQQVFYLQLPGALDSFYMAPEACLPAGPHFTYTFYTTVGNIIGNVGGLIGVALFTYVFSRMSYRVTMVFATIVQIVASIFDLIIVKRWNTAIGIPDHAMYILGDQIVYQTCYYLSYMPIVLLLSRLLPRGTECMVMAVMSSLGNFGAALSNSVGALVIELGWPVVADVANNVCDFKNVPYLILVGHFACPLLIFPLTLLLPAAKISDDIDIDGKAIRRKVQAAAAECGNTKASSPGPSEPVSEDQEQRQ</sequence>
<comment type="subcellular location">
    <subcellularLocation>
        <location evidence="1">Membrane</location>
        <topology evidence="1">Multi-pass membrane protein</topology>
    </subcellularLocation>
</comment>
<dbReference type="EMBL" id="LJSK01000312">
    <property type="protein sequence ID" value="KPI83895.1"/>
    <property type="molecule type" value="Genomic_DNA"/>
</dbReference>
<evidence type="ECO:0000313" key="10">
    <source>
        <dbReference type="Proteomes" id="UP000038009"/>
    </source>
</evidence>
<dbReference type="OrthoDB" id="754047at2759"/>
<evidence type="ECO:0000256" key="2">
    <source>
        <dbReference type="ARBA" id="ARBA00007015"/>
    </source>
</evidence>
<comment type="similarity">
    <text evidence="2">Belongs to the major facilitator superfamily. Folate-biopterin transporter (TC 2.A.71) family.</text>
</comment>
<dbReference type="InterPro" id="IPR036259">
    <property type="entry name" value="MFS_trans_sf"/>
</dbReference>
<evidence type="ECO:0000256" key="7">
    <source>
        <dbReference type="SAM" id="Coils"/>
    </source>
</evidence>
<keyword evidence="5" id="KW-1133">Transmembrane helix</keyword>
<dbReference type="PANTHER" id="PTHR31585:SF51">
    <property type="entry name" value="TRANSPORTER, PUTATIVE-RELATED"/>
    <property type="match status" value="1"/>
</dbReference>
<evidence type="ECO:0000256" key="1">
    <source>
        <dbReference type="ARBA" id="ARBA00004141"/>
    </source>
</evidence>
<feature type="coiled-coil region" evidence="7">
    <location>
        <begin position="274"/>
        <end position="304"/>
    </location>
</feature>
<evidence type="ECO:0000256" key="6">
    <source>
        <dbReference type="ARBA" id="ARBA00023136"/>
    </source>
</evidence>
<proteinExistence type="inferred from homology"/>
<evidence type="ECO:0000256" key="8">
    <source>
        <dbReference type="SAM" id="MobiDB-lite"/>
    </source>
</evidence>
<comment type="caution">
    <text evidence="9">The sequence shown here is derived from an EMBL/GenBank/DDBJ whole genome shotgun (WGS) entry which is preliminary data.</text>
</comment>
<organism evidence="9 10">
    <name type="scientific">Leptomonas seymouri</name>
    <dbReference type="NCBI Taxonomy" id="5684"/>
    <lineage>
        <taxon>Eukaryota</taxon>
        <taxon>Discoba</taxon>
        <taxon>Euglenozoa</taxon>
        <taxon>Kinetoplastea</taxon>
        <taxon>Metakinetoplastina</taxon>
        <taxon>Trypanosomatida</taxon>
        <taxon>Trypanosomatidae</taxon>
        <taxon>Leishmaniinae</taxon>
        <taxon>Leptomonas</taxon>
    </lineage>
</organism>
<keyword evidence="10" id="KW-1185">Reference proteome</keyword>
<dbReference type="AlphaFoldDB" id="A0A0N1IHL1"/>
<dbReference type="InterPro" id="IPR039309">
    <property type="entry name" value="BT1"/>
</dbReference>
<dbReference type="NCBIfam" id="TIGR00788">
    <property type="entry name" value="fbt"/>
    <property type="match status" value="1"/>
</dbReference>
<feature type="region of interest" description="Disordered" evidence="8">
    <location>
        <begin position="691"/>
        <end position="714"/>
    </location>
</feature>
<dbReference type="InterPro" id="IPR004324">
    <property type="entry name" value="FBT"/>
</dbReference>
<keyword evidence="3" id="KW-0813">Transport</keyword>